<dbReference type="KEGG" id="amr:AM1_6257"/>
<dbReference type="STRING" id="329726.AM1_6257"/>
<dbReference type="OrthoDB" id="528457at2"/>
<proteinExistence type="predicted"/>
<dbReference type="HOGENOM" id="CLU_926297_0_0_3"/>
<organism evidence="1 2">
    <name type="scientific">Acaryochloris marina (strain MBIC 11017)</name>
    <dbReference type="NCBI Taxonomy" id="329726"/>
    <lineage>
        <taxon>Bacteria</taxon>
        <taxon>Bacillati</taxon>
        <taxon>Cyanobacteriota</taxon>
        <taxon>Cyanophyceae</taxon>
        <taxon>Acaryochloridales</taxon>
        <taxon>Acaryochloridaceae</taxon>
        <taxon>Acaryochloris</taxon>
    </lineage>
</organism>
<dbReference type="eggNOG" id="COG1357">
    <property type="taxonomic scope" value="Bacteria"/>
</dbReference>
<dbReference type="Gene3D" id="2.160.20.80">
    <property type="entry name" value="E3 ubiquitin-protein ligase SopA"/>
    <property type="match status" value="1"/>
</dbReference>
<keyword evidence="2" id="KW-1185">Reference proteome</keyword>
<accession>B0C672</accession>
<gene>
    <name evidence="1" type="ordered locus">AM1_6257</name>
</gene>
<dbReference type="Proteomes" id="UP000000268">
    <property type="component" value="Chromosome"/>
</dbReference>
<evidence type="ECO:0008006" key="3">
    <source>
        <dbReference type="Google" id="ProtNLM"/>
    </source>
</evidence>
<dbReference type="Pfam" id="PF00805">
    <property type="entry name" value="Pentapeptide"/>
    <property type="match status" value="1"/>
</dbReference>
<evidence type="ECO:0000313" key="1">
    <source>
        <dbReference type="EMBL" id="ABW31189.1"/>
    </source>
</evidence>
<sequence length="300" mass="33896">MNAKNLQLSRIDKPSLQEDIIIDLLTKRNGDNNQYIDANLQELNLEHVSLVGANLYKSDLSHVRFLDADLTNANLSEVNAIKTDFSGSAMSGACIDAWSIDTSTNLNDVRCDYIYLESGNKNRVPSSGYFKSGEFSALFQKVLNTVELIFRDGIDWKAFFLTFQELRTRYDDQSISIQSIEKKGKAFIIRLEIPQEASKKEIENKVKELYFNKLKLIEDQYKAELQAKDKEISIYRERSSDMTEIAKLLATRQIKVEANAMAEKEVSKTEIQANTIGVIHSGSGDVTNFSQTIGNNLEVV</sequence>
<dbReference type="InterPro" id="IPR001646">
    <property type="entry name" value="5peptide_repeat"/>
</dbReference>
<dbReference type="AlphaFoldDB" id="B0C672"/>
<evidence type="ECO:0000313" key="2">
    <source>
        <dbReference type="Proteomes" id="UP000000268"/>
    </source>
</evidence>
<reference evidence="1 2" key="1">
    <citation type="journal article" date="2008" name="Proc. Natl. Acad. Sci. U.S.A.">
        <title>Niche adaptation and genome expansion in the chlorophyll d-producing cyanobacterium Acaryochloris marina.</title>
        <authorList>
            <person name="Swingley W.D."/>
            <person name="Chen M."/>
            <person name="Cheung P.C."/>
            <person name="Conrad A.L."/>
            <person name="Dejesa L.C."/>
            <person name="Hao J."/>
            <person name="Honchak B.M."/>
            <person name="Karbach L.E."/>
            <person name="Kurdoglu A."/>
            <person name="Lahiri S."/>
            <person name="Mastrian S.D."/>
            <person name="Miyashita H."/>
            <person name="Page L."/>
            <person name="Ramakrishna P."/>
            <person name="Satoh S."/>
            <person name="Sattley W.M."/>
            <person name="Shimada Y."/>
            <person name="Taylor H.L."/>
            <person name="Tomo T."/>
            <person name="Tsuchiya T."/>
            <person name="Wang Z.T."/>
            <person name="Raymond J."/>
            <person name="Mimuro M."/>
            <person name="Blankenship R.E."/>
            <person name="Touchman J.W."/>
        </authorList>
    </citation>
    <scope>NUCLEOTIDE SEQUENCE [LARGE SCALE GENOMIC DNA]</scope>
    <source>
        <strain evidence="2">MBIC 11017</strain>
    </source>
</reference>
<dbReference type="RefSeq" id="WP_012166373.1">
    <property type="nucleotide sequence ID" value="NC_009925.1"/>
</dbReference>
<name>B0C672_ACAM1</name>
<protein>
    <recommendedName>
        <fullName evidence="3">Pentapeptide repeat protein</fullName>
    </recommendedName>
</protein>
<dbReference type="EMBL" id="CP000828">
    <property type="protein sequence ID" value="ABW31189.1"/>
    <property type="molecule type" value="Genomic_DNA"/>
</dbReference>
<dbReference type="SUPFAM" id="SSF141571">
    <property type="entry name" value="Pentapeptide repeat-like"/>
    <property type="match status" value="1"/>
</dbReference>